<keyword evidence="2" id="KW-1185">Reference proteome</keyword>
<dbReference type="EMBL" id="CM040479">
    <property type="protein sequence ID" value="MCI4393765.1"/>
    <property type="molecule type" value="Genomic_DNA"/>
</dbReference>
<protein>
    <submittedName>
        <fullName evidence="1">Uncharacterized protein</fullName>
    </submittedName>
</protein>
<reference evidence="1 2" key="1">
    <citation type="journal article" date="2022" name="bioRxiv">
        <title>An ancient truncated duplication of the anti-Mullerian hormone receptor type 2 gene is a potential conserved master sex determinant in the Pangasiidae catfish family.</title>
        <authorList>
            <person name="Wen M."/>
            <person name="Pan Q."/>
            <person name="Jouanno E."/>
            <person name="Montfort J."/>
            <person name="Zahm M."/>
            <person name="Cabau C."/>
            <person name="Klopp C."/>
            <person name="Iampietro C."/>
            <person name="Roques C."/>
            <person name="Bouchez O."/>
            <person name="Castinel A."/>
            <person name="Donnadieu C."/>
            <person name="Parrinello H."/>
            <person name="Poncet C."/>
            <person name="Belmonte E."/>
            <person name="Gautier V."/>
            <person name="Avarre J.-C."/>
            <person name="Dugue R."/>
            <person name="Gustiano R."/>
            <person name="Ha T.T.T."/>
            <person name="Campet M."/>
            <person name="Sriphairoj K."/>
            <person name="Ribolli J."/>
            <person name="de Almeida F.L."/>
            <person name="Desvignes T."/>
            <person name="Postlethwait J.H."/>
            <person name="Bucao C.F."/>
            <person name="Robinson-Rechavi M."/>
            <person name="Bobe J."/>
            <person name="Herpin A."/>
            <person name="Guiguen Y."/>
        </authorList>
    </citation>
    <scope>NUCLEOTIDE SEQUENCE [LARGE SCALE GENOMIC DNA]</scope>
    <source>
        <strain evidence="1">YG-Dec2019</strain>
    </source>
</reference>
<organism evidence="1 2">
    <name type="scientific">Pangasianodon gigas</name>
    <name type="common">Mekong giant catfish</name>
    <name type="synonym">Pangasius gigas</name>
    <dbReference type="NCBI Taxonomy" id="30993"/>
    <lineage>
        <taxon>Eukaryota</taxon>
        <taxon>Metazoa</taxon>
        <taxon>Chordata</taxon>
        <taxon>Craniata</taxon>
        <taxon>Vertebrata</taxon>
        <taxon>Euteleostomi</taxon>
        <taxon>Actinopterygii</taxon>
        <taxon>Neopterygii</taxon>
        <taxon>Teleostei</taxon>
        <taxon>Ostariophysi</taxon>
        <taxon>Siluriformes</taxon>
        <taxon>Pangasiidae</taxon>
        <taxon>Pangasianodon</taxon>
    </lineage>
</organism>
<evidence type="ECO:0000313" key="2">
    <source>
        <dbReference type="Proteomes" id="UP000829447"/>
    </source>
</evidence>
<name>A0ACC5XT63_PANGG</name>
<comment type="caution">
    <text evidence="1">The sequence shown here is derived from an EMBL/GenBank/DDBJ whole genome shotgun (WGS) entry which is preliminary data.</text>
</comment>
<gene>
    <name evidence="1" type="ORF">PGIGA_G00161280</name>
</gene>
<dbReference type="Proteomes" id="UP000829447">
    <property type="component" value="Linkage Group LG26"/>
</dbReference>
<sequence length="919" mass="101267">MECAGLCTRIVISVLKSAIERYLTTVIEVMGIESLLIAQEKLKKKGENVSKGAAATPDGRSSSEERSVDLSDFICDSLDSFVNSVKMAMQEAIWKTASGKTLLFAENWKTCSHITREMLHTLLAKLKPSCTEAQLRSEAQVSLNTEAIAGKVVLVVLEDMEGTRVGRLDLKQSRDLLFAASEQIKHLALLSSSEESLNKKEKAQLSHQHFQTEAHRAVSQVLLINTGVLEMDTSVSDLPHSHTSQAELSDALLVQVDSTSRDIVETVKSHLDILASSGYSVAKGAGFISVIDHMFHTVHEKVKMFFKVSKKPVKENVTENFDTMQQKSSTATSTTSSETLVDKPDHAAKSEKRTSSHLSQLDSEVSLRSHQIIQGVMQALENLVNHSSNSQMSVVSRAKQEEDRYISCPGSGIATDERASGVPSTHQTVDVSSKQFHHKTVQTVSDILLKPGKEALDRLESETVVTVESVASDIMEDFVKDLEKMPSSNQMNHEQNQSVTEPTPSQHFAAQRFYKRMEKKVFGFLLRLQKNPQVFQEETSAQRADPENLSVSTPSPHLVSPKLPDKFDQTAGEETASSEHPELCKVESEMPSTSHIGVSTKALHSTDVTECSSTVPEMSSDQVMQIYISENGTIFEKPYSVPDQFQRSGSDRARLENMASDACGPPNLASNIKMDFVAGPSHTIGSSWDSKPVAPCGKKRQLNNPVLLQALKILAEETVKHLFVHFHSLKPSNVAEQLASLTSSFQNKPSFNKSTGFPHDVPEAVSQFTETLTDSVIKSLTLTVEVTSEAFAEKIPGTKSPDSMTTPSNKSSTSLVDENLGSLWRQDSHCCQIPNNGSISLDPAPEVQRRASWIRFIAGKKAYEINKKKCPIVPMSSNISRPFLEIFRRIHVENQNLQDQQAKQFVTVRPGCPQESPKP</sequence>
<evidence type="ECO:0000313" key="1">
    <source>
        <dbReference type="EMBL" id="MCI4393765.1"/>
    </source>
</evidence>
<proteinExistence type="predicted"/>
<accession>A0ACC5XT63</accession>